<evidence type="ECO:0000256" key="9">
    <source>
        <dbReference type="ARBA" id="ARBA00022840"/>
    </source>
</evidence>
<evidence type="ECO:0000256" key="6">
    <source>
        <dbReference type="ARBA" id="ARBA00022727"/>
    </source>
</evidence>
<reference evidence="11 12" key="1">
    <citation type="submission" date="2019-09" db="EMBL/GenBank/DDBJ databases">
        <title>Draft genome of the ectomycorrhizal ascomycete Sphaerosporella brunnea.</title>
        <authorList>
            <consortium name="DOE Joint Genome Institute"/>
            <person name="Benucci G.M."/>
            <person name="Marozzi G."/>
            <person name="Antonielli L."/>
            <person name="Sanchez S."/>
            <person name="Marco P."/>
            <person name="Wang X."/>
            <person name="Falini L.B."/>
            <person name="Barry K."/>
            <person name="Haridas S."/>
            <person name="Lipzen A."/>
            <person name="Labutti K."/>
            <person name="Grigoriev I.V."/>
            <person name="Murat C."/>
            <person name="Martin F."/>
            <person name="Albertini E."/>
            <person name="Donnini D."/>
            <person name="Bonito G."/>
        </authorList>
    </citation>
    <scope>NUCLEOTIDE SEQUENCE [LARGE SCALE GENOMIC DNA]</scope>
    <source>
        <strain evidence="11 12">Sb_GMNB300</strain>
    </source>
</reference>
<organism evidence="11 12">
    <name type="scientific">Sphaerosporella brunnea</name>
    <dbReference type="NCBI Taxonomy" id="1250544"/>
    <lineage>
        <taxon>Eukaryota</taxon>
        <taxon>Fungi</taxon>
        <taxon>Dikarya</taxon>
        <taxon>Ascomycota</taxon>
        <taxon>Pezizomycotina</taxon>
        <taxon>Pezizomycetes</taxon>
        <taxon>Pezizales</taxon>
        <taxon>Pyronemataceae</taxon>
        <taxon>Sphaerosporella</taxon>
    </lineage>
</organism>
<name>A0A5J5F339_9PEZI</name>
<accession>A0A5J5F339</accession>
<dbReference type="SUPFAM" id="SSF52540">
    <property type="entry name" value="P-loop containing nucleoside triphosphate hydrolases"/>
    <property type="match status" value="1"/>
</dbReference>
<dbReference type="InParanoid" id="A0A5J5F339"/>
<dbReference type="EC" id="2.7.4.9" evidence="3"/>
<dbReference type="PANTHER" id="PTHR10344:SF1">
    <property type="entry name" value="THYMIDYLATE KINASE"/>
    <property type="match status" value="1"/>
</dbReference>
<keyword evidence="6" id="KW-0545">Nucleotide biosynthesis</keyword>
<keyword evidence="5" id="KW-0808">Transferase</keyword>
<dbReference type="OrthoDB" id="425602at2759"/>
<dbReference type="GO" id="GO:0005829">
    <property type="term" value="C:cytosol"/>
    <property type="evidence" value="ECO:0007669"/>
    <property type="project" value="TreeGrafter"/>
</dbReference>
<dbReference type="GO" id="GO:0005634">
    <property type="term" value="C:nucleus"/>
    <property type="evidence" value="ECO:0007669"/>
    <property type="project" value="TreeGrafter"/>
</dbReference>
<proteinExistence type="inferred from homology"/>
<comment type="similarity">
    <text evidence="2">Belongs to the thymidylate kinase family.</text>
</comment>
<dbReference type="NCBIfam" id="TIGR00041">
    <property type="entry name" value="DTMP_kinase"/>
    <property type="match status" value="1"/>
</dbReference>
<keyword evidence="7" id="KW-0547">Nucleotide-binding</keyword>
<dbReference type="InterPro" id="IPR039430">
    <property type="entry name" value="Thymidylate_kin-like_dom"/>
</dbReference>
<keyword evidence="9" id="KW-0067">ATP-binding</keyword>
<comment type="caution">
    <text evidence="11">The sequence shown here is derived from an EMBL/GenBank/DDBJ whole genome shotgun (WGS) entry which is preliminary data.</text>
</comment>
<dbReference type="FunFam" id="3.40.50.300:FF:000679">
    <property type="entry name" value="Thymidylate kinase"/>
    <property type="match status" value="1"/>
</dbReference>
<evidence type="ECO:0000256" key="8">
    <source>
        <dbReference type="ARBA" id="ARBA00022777"/>
    </source>
</evidence>
<evidence type="ECO:0000259" key="10">
    <source>
        <dbReference type="Pfam" id="PF02223"/>
    </source>
</evidence>
<evidence type="ECO:0000256" key="7">
    <source>
        <dbReference type="ARBA" id="ARBA00022741"/>
    </source>
</evidence>
<dbReference type="GO" id="GO:0006227">
    <property type="term" value="P:dUDP biosynthetic process"/>
    <property type="evidence" value="ECO:0007669"/>
    <property type="project" value="TreeGrafter"/>
</dbReference>
<evidence type="ECO:0000313" key="12">
    <source>
        <dbReference type="Proteomes" id="UP000326924"/>
    </source>
</evidence>
<feature type="domain" description="Thymidylate kinase-like" evidence="10">
    <location>
        <begin position="15"/>
        <end position="192"/>
    </location>
</feature>
<gene>
    <name evidence="11" type="ORF">FN846DRAFT_775310</name>
</gene>
<dbReference type="FunCoup" id="A0A5J5F339">
    <property type="interactions" value="770"/>
</dbReference>
<evidence type="ECO:0000256" key="1">
    <source>
        <dbReference type="ARBA" id="ARBA00004992"/>
    </source>
</evidence>
<dbReference type="GO" id="GO:0006235">
    <property type="term" value="P:dTTP biosynthetic process"/>
    <property type="evidence" value="ECO:0007669"/>
    <property type="project" value="TreeGrafter"/>
</dbReference>
<dbReference type="Proteomes" id="UP000326924">
    <property type="component" value="Unassembled WGS sequence"/>
</dbReference>
<dbReference type="EMBL" id="VXIS01000046">
    <property type="protein sequence ID" value="KAA8910443.1"/>
    <property type="molecule type" value="Genomic_DNA"/>
</dbReference>
<evidence type="ECO:0000256" key="2">
    <source>
        <dbReference type="ARBA" id="ARBA00009776"/>
    </source>
</evidence>
<evidence type="ECO:0000256" key="5">
    <source>
        <dbReference type="ARBA" id="ARBA00022679"/>
    </source>
</evidence>
<dbReference type="GO" id="GO:0005524">
    <property type="term" value="F:ATP binding"/>
    <property type="evidence" value="ECO:0007669"/>
    <property type="project" value="UniProtKB-KW"/>
</dbReference>
<dbReference type="GO" id="GO:0004550">
    <property type="term" value="F:nucleoside diphosphate kinase activity"/>
    <property type="evidence" value="ECO:0007669"/>
    <property type="project" value="TreeGrafter"/>
</dbReference>
<keyword evidence="12" id="KW-1185">Reference proteome</keyword>
<dbReference type="InterPro" id="IPR018094">
    <property type="entry name" value="Thymidylate_kinase"/>
</dbReference>
<dbReference type="GO" id="GO:0006233">
    <property type="term" value="P:dTDP biosynthetic process"/>
    <property type="evidence" value="ECO:0007669"/>
    <property type="project" value="InterPro"/>
</dbReference>
<comment type="pathway">
    <text evidence="1">Pyrimidine metabolism; dTTP biosynthesis.</text>
</comment>
<dbReference type="Gene3D" id="3.40.50.300">
    <property type="entry name" value="P-loop containing nucleotide triphosphate hydrolases"/>
    <property type="match status" value="1"/>
</dbReference>
<dbReference type="AlphaFoldDB" id="A0A5J5F339"/>
<dbReference type="HAMAP" id="MF_00165">
    <property type="entry name" value="Thymidylate_kinase"/>
    <property type="match status" value="1"/>
</dbReference>
<dbReference type="CDD" id="cd01672">
    <property type="entry name" value="TMPK"/>
    <property type="match status" value="1"/>
</dbReference>
<keyword evidence="8 11" id="KW-0418">Kinase</keyword>
<sequence>MATPQPPTRGALIVIEGLDRAGKSTQCSRLQQRIPNSRIIKFPDRSTPIGQLINNYLTSASSPPLTDQAIHLLFSANRWELLPSLLAALSAGETLILDRYIYSGISFSVAKGALSYEYCRSPDVGLPLPDGIIFLDLPPDVAAERAGFGGERYEKREMQEKVREVFKTVREREQGEWTVVDASASVEEVTERVWAATEKALRWARENELREIE</sequence>
<dbReference type="Pfam" id="PF02223">
    <property type="entry name" value="Thymidylate_kin"/>
    <property type="match status" value="1"/>
</dbReference>
<protein>
    <recommendedName>
        <fullName evidence="4">Thymidylate kinase</fullName>
        <ecNumber evidence="3">2.7.4.9</ecNumber>
    </recommendedName>
</protein>
<dbReference type="PANTHER" id="PTHR10344">
    <property type="entry name" value="THYMIDYLATE KINASE"/>
    <property type="match status" value="1"/>
</dbReference>
<dbReference type="InterPro" id="IPR027417">
    <property type="entry name" value="P-loop_NTPase"/>
</dbReference>
<evidence type="ECO:0000256" key="3">
    <source>
        <dbReference type="ARBA" id="ARBA00012980"/>
    </source>
</evidence>
<evidence type="ECO:0000256" key="4">
    <source>
        <dbReference type="ARBA" id="ARBA00017144"/>
    </source>
</evidence>
<dbReference type="GO" id="GO:0004798">
    <property type="term" value="F:dTMP kinase activity"/>
    <property type="evidence" value="ECO:0007669"/>
    <property type="project" value="UniProtKB-EC"/>
</dbReference>
<evidence type="ECO:0000313" key="11">
    <source>
        <dbReference type="EMBL" id="KAA8910443.1"/>
    </source>
</evidence>